<dbReference type="GeneID" id="77947867"/>
<dbReference type="Proteomes" id="UP000610026">
    <property type="component" value="Segment"/>
</dbReference>
<evidence type="ECO:0008006" key="4">
    <source>
        <dbReference type="Google" id="ProtNLM"/>
    </source>
</evidence>
<proteinExistence type="predicted"/>
<feature type="region of interest" description="Disordered" evidence="1">
    <location>
        <begin position="1"/>
        <end position="44"/>
    </location>
</feature>
<feature type="region of interest" description="Disordered" evidence="1">
    <location>
        <begin position="727"/>
        <end position="780"/>
    </location>
</feature>
<reference evidence="2" key="1">
    <citation type="submission" date="2021-01" db="EMBL/GenBank/DDBJ databases">
        <authorList>
            <person name="Ben Porat S."/>
            <person name="Alkalay-Oren S."/>
            <person name="Coppenhagen-Glazer S."/>
            <person name="Hazan R."/>
        </authorList>
    </citation>
    <scope>NUCLEOTIDE SEQUENCE</scope>
</reference>
<dbReference type="Pfam" id="PF16510">
    <property type="entry name" value="P22_portal"/>
    <property type="match status" value="1"/>
</dbReference>
<feature type="compositionally biased region" description="Acidic residues" evidence="1">
    <location>
        <begin position="616"/>
        <end position="626"/>
    </location>
</feature>
<dbReference type="KEGG" id="vg:77947867"/>
<keyword evidence="3" id="KW-1185">Reference proteome</keyword>
<organism evidence="2 3">
    <name type="scientific">Pseudomonas phage Itty13</name>
    <dbReference type="NCBI Taxonomy" id="2805750"/>
    <lineage>
        <taxon>Viruses</taxon>
        <taxon>Duplodnaviria</taxon>
        <taxon>Heunggongvirae</taxon>
        <taxon>Uroviricota</taxon>
        <taxon>Caudoviricetes</taxon>
        <taxon>Ittyvirus</taxon>
        <taxon>Ittyvirus itty13</taxon>
    </lineage>
</organism>
<dbReference type="RefSeq" id="YP_010671613.1">
    <property type="nucleotide sequence ID" value="NC_070969.1"/>
</dbReference>
<dbReference type="InterPro" id="IPR032427">
    <property type="entry name" value="P22_portal"/>
</dbReference>
<evidence type="ECO:0000313" key="3">
    <source>
        <dbReference type="Proteomes" id="UP000610026"/>
    </source>
</evidence>
<dbReference type="EMBL" id="MW460249">
    <property type="protein sequence ID" value="QRE00600.1"/>
    <property type="molecule type" value="Genomic_DNA"/>
</dbReference>
<evidence type="ECO:0000313" key="2">
    <source>
        <dbReference type="EMBL" id="QRE00600.1"/>
    </source>
</evidence>
<name>A0A889IQW8_9CAUD</name>
<feature type="compositionally biased region" description="Pro residues" evidence="1">
    <location>
        <begin position="770"/>
        <end position="780"/>
    </location>
</feature>
<evidence type="ECO:0000256" key="1">
    <source>
        <dbReference type="SAM" id="MobiDB-lite"/>
    </source>
</evidence>
<feature type="compositionally biased region" description="Low complexity" evidence="1">
    <location>
        <begin position="627"/>
        <end position="644"/>
    </location>
</feature>
<feature type="compositionally biased region" description="Low complexity" evidence="1">
    <location>
        <begin position="728"/>
        <end position="769"/>
    </location>
</feature>
<sequence length="780" mass="88091">MFDADHMQGPDIAGARVKKDDAWTRTANDNPAPQGKKQHPLDNDRMKRFHTEILGIYEQELDRQAENRAQMAVDEDFYDSIQWTPEDAQTLRDRGQEPLVYNVITQAINWVIGTEKRGRSDFRVLPRRKESGRQARRKTQLLKYLSDVNRTPFHRSRAFEDCVKVGVGWLEDGVQDDGDEEPVYSRYESWRNMLWDSASTEKDLSDCRYVFRSKWVDLDVAEAMFPKRAGLLRTSARDTDSYGIDTQGDEAMDSAEIELQDYSSSRSNLSEYQRNRVRLIEGWIRRPVSVKQMYGGEFKGEVYDKYSPGHRAAIEAGESVVVDKIMMRVHVCIFTSSGILYYGESPYRHNRFPFTPIWCYRRGRDGLPYGMIRGMRDIQYDINKRAAKALHILSTNKVIMDEGAVDDIDEFKEEVARPDAVIVKKQGKELVLNAERELAAAHLEMMGRSINMIQTLSGVTDELLGRSTNATSGKAIGLRQEQGSMATAGVFDNLRFATQIQGEKQLSLVEQFFSEEKEFRITNMRGTPEYIAINDGLPENDITRTKADFVISESDWRATIRQNQAEELLAMLGQLAPVAPQLAMVMIDLIVEEMDIGNREELVKRIRQVTGMRDPDAEEPTPEEIQQEQAKQAQAEMQQRAAMADIAKKEADAQKTAADAQKSAADAQRIAVQAQQIASQLAGQNVDTQRKALETALAMVSAPQVVPIADTVLHEAGFQSRTEQETIAQQQAAAEQQAMIEAQAQQQAAQEQAAQEQAAQQQQAQQEQPPADPAQQQPPM</sequence>
<feature type="region of interest" description="Disordered" evidence="1">
    <location>
        <begin position="610"/>
        <end position="660"/>
    </location>
</feature>
<protein>
    <recommendedName>
        <fullName evidence="4">Portal protein</fullName>
    </recommendedName>
</protein>
<accession>A0A889IQW8</accession>